<dbReference type="InterPro" id="IPR039424">
    <property type="entry name" value="SBP_5"/>
</dbReference>
<dbReference type="PANTHER" id="PTHR30290:SF9">
    <property type="entry name" value="OLIGOPEPTIDE-BINDING PROTEIN APPA"/>
    <property type="match status" value="1"/>
</dbReference>
<accession>A0AA37QAH7</accession>
<dbReference type="InterPro" id="IPR030678">
    <property type="entry name" value="Peptide/Ni-bd"/>
</dbReference>
<protein>
    <submittedName>
        <fullName evidence="5">Peptide-binding protein</fullName>
    </submittedName>
</protein>
<dbReference type="GO" id="GO:0015833">
    <property type="term" value="P:peptide transport"/>
    <property type="evidence" value="ECO:0007669"/>
    <property type="project" value="TreeGrafter"/>
</dbReference>
<dbReference type="InterPro" id="IPR000914">
    <property type="entry name" value="SBP_5_dom"/>
</dbReference>
<dbReference type="GO" id="GO:0043190">
    <property type="term" value="C:ATP-binding cassette (ABC) transporter complex"/>
    <property type="evidence" value="ECO:0007669"/>
    <property type="project" value="InterPro"/>
</dbReference>
<dbReference type="RefSeq" id="WP_284352145.1">
    <property type="nucleotide sequence ID" value="NZ_BRXS01000006.1"/>
</dbReference>
<dbReference type="SUPFAM" id="SSF53850">
    <property type="entry name" value="Periplasmic binding protein-like II"/>
    <property type="match status" value="1"/>
</dbReference>
<evidence type="ECO:0000313" key="5">
    <source>
        <dbReference type="EMBL" id="GLC27712.1"/>
    </source>
</evidence>
<evidence type="ECO:0000256" key="1">
    <source>
        <dbReference type="ARBA" id="ARBA00005695"/>
    </source>
</evidence>
<evidence type="ECO:0000256" key="3">
    <source>
        <dbReference type="ARBA" id="ARBA00022729"/>
    </source>
</evidence>
<sequence length="573" mass="61505">MPATSASPTPPTPSRAPGRWVALLALAAACTAERPAERTPPSDAPGGTLVIATVGDPDHLVPPLVSSLQGAQIVAQLFDRLAEIGGKLNTVGDAGFAPRLARSWTWAPDSLSVRFAMDPRARWHDGKPVTARDVAFSFRLNADARTASVVAPLLANVDSVSAPDSATAVVWFKRRSPQQFFDAVHQVHVLPEHLLRDVDPAQLAASDFAKQPVGSGRFRFVRWEHGARVELVADTTNWRGRPQLDRVIWAVNPDPGAATRSLVSGASDWWEAVRGDGLAMVRGNQSLRAFAYPSLDQGYLAFNLRGEGGRGAHPILADRAVRRALAAAIDRERVVRNVFDSAAVARSVPAPQALAGGLPEPMGPAYDTARAARELEAAGWRDADGDGIRERGGRKLSLRLLVHTTSAARRQLAVLIQEQLRRVGAEIVVDAQDPAAFAQSAQQGRWDATLEAWHADPDPRGILQRWGAPGKDGRGGANTSGYRGAAFEALVDSASGTFDAARSAGLYARAYAALADDAPAVWLFEMRNVAGVHRRVRPFPLRADAWWSNLAEWRIPAAERTARDRAGAIAAGR</sequence>
<evidence type="ECO:0000313" key="6">
    <source>
        <dbReference type="Proteomes" id="UP001161325"/>
    </source>
</evidence>
<proteinExistence type="inferred from homology"/>
<feature type="domain" description="Solute-binding protein family 5" evidence="4">
    <location>
        <begin position="96"/>
        <end position="471"/>
    </location>
</feature>
<comment type="similarity">
    <text evidence="1">Belongs to the bacterial solute-binding protein 5 family.</text>
</comment>
<comment type="caution">
    <text evidence="5">The sequence shown here is derived from an EMBL/GenBank/DDBJ whole genome shotgun (WGS) entry which is preliminary data.</text>
</comment>
<evidence type="ECO:0000256" key="2">
    <source>
        <dbReference type="ARBA" id="ARBA00022448"/>
    </source>
</evidence>
<dbReference type="GO" id="GO:0030288">
    <property type="term" value="C:outer membrane-bounded periplasmic space"/>
    <property type="evidence" value="ECO:0007669"/>
    <property type="project" value="UniProtKB-ARBA"/>
</dbReference>
<dbReference type="Proteomes" id="UP001161325">
    <property type="component" value="Unassembled WGS sequence"/>
</dbReference>
<dbReference type="EMBL" id="BRXS01000006">
    <property type="protein sequence ID" value="GLC27712.1"/>
    <property type="molecule type" value="Genomic_DNA"/>
</dbReference>
<dbReference type="PANTHER" id="PTHR30290">
    <property type="entry name" value="PERIPLASMIC BINDING COMPONENT OF ABC TRANSPORTER"/>
    <property type="match status" value="1"/>
</dbReference>
<dbReference type="GO" id="GO:1904680">
    <property type="term" value="F:peptide transmembrane transporter activity"/>
    <property type="evidence" value="ECO:0007669"/>
    <property type="project" value="TreeGrafter"/>
</dbReference>
<keyword evidence="2" id="KW-0813">Transport</keyword>
<dbReference type="CDD" id="cd08513">
    <property type="entry name" value="PBP2_thermophilic_Hb8_like"/>
    <property type="match status" value="1"/>
</dbReference>
<dbReference type="Gene3D" id="3.90.76.10">
    <property type="entry name" value="Dipeptide-binding Protein, Domain 1"/>
    <property type="match status" value="1"/>
</dbReference>
<dbReference type="AlphaFoldDB" id="A0AA37QAH7"/>
<reference evidence="5" key="1">
    <citation type="submission" date="2022-08" db="EMBL/GenBank/DDBJ databases">
        <title>Draft genome sequencing of Roseisolibacter agri AW1220.</title>
        <authorList>
            <person name="Tobiishi Y."/>
            <person name="Tonouchi A."/>
        </authorList>
    </citation>
    <scope>NUCLEOTIDE SEQUENCE</scope>
    <source>
        <strain evidence="5">AW1220</strain>
    </source>
</reference>
<keyword evidence="3" id="KW-0732">Signal</keyword>
<organism evidence="5 6">
    <name type="scientific">Roseisolibacter agri</name>
    <dbReference type="NCBI Taxonomy" id="2014610"/>
    <lineage>
        <taxon>Bacteria</taxon>
        <taxon>Pseudomonadati</taxon>
        <taxon>Gemmatimonadota</taxon>
        <taxon>Gemmatimonadia</taxon>
        <taxon>Gemmatimonadales</taxon>
        <taxon>Gemmatimonadaceae</taxon>
        <taxon>Roseisolibacter</taxon>
    </lineage>
</organism>
<keyword evidence="6" id="KW-1185">Reference proteome</keyword>
<dbReference type="PIRSF" id="PIRSF002741">
    <property type="entry name" value="MppA"/>
    <property type="match status" value="1"/>
</dbReference>
<evidence type="ECO:0000259" key="4">
    <source>
        <dbReference type="Pfam" id="PF00496"/>
    </source>
</evidence>
<gene>
    <name evidence="5" type="ORF">rosag_42250</name>
</gene>
<name>A0AA37QAH7_9BACT</name>
<dbReference type="Gene3D" id="3.40.190.10">
    <property type="entry name" value="Periplasmic binding protein-like II"/>
    <property type="match status" value="1"/>
</dbReference>
<dbReference type="Pfam" id="PF00496">
    <property type="entry name" value="SBP_bac_5"/>
    <property type="match status" value="1"/>
</dbReference>
<dbReference type="Gene3D" id="3.10.105.10">
    <property type="entry name" value="Dipeptide-binding Protein, Domain 3"/>
    <property type="match status" value="1"/>
</dbReference>